<dbReference type="GO" id="GO:0008270">
    <property type="term" value="F:zinc ion binding"/>
    <property type="evidence" value="ECO:0007669"/>
    <property type="project" value="UniProtKB-UniRule"/>
</dbReference>
<comment type="cofactor">
    <cofactor evidence="8">
        <name>Zn(2+)</name>
        <dbReference type="ChEBI" id="CHEBI:29105"/>
    </cofactor>
    <text evidence="8">Binds 2 Zn(2+) ions per monomer.</text>
</comment>
<comment type="caution">
    <text evidence="12">The sequence shown here is derived from an EMBL/GenBank/DDBJ whole genome shotgun (WGS) entry which is preliminary data.</text>
</comment>
<dbReference type="InterPro" id="IPR001305">
    <property type="entry name" value="HSP_DnaJ_Cys-rich_dom"/>
</dbReference>
<dbReference type="CDD" id="cd06257">
    <property type="entry name" value="DnaJ"/>
    <property type="match status" value="1"/>
</dbReference>
<feature type="repeat" description="CXXCXGXG motif" evidence="8">
    <location>
        <begin position="207"/>
        <end position="214"/>
    </location>
</feature>
<dbReference type="GO" id="GO:0042026">
    <property type="term" value="P:protein refolding"/>
    <property type="evidence" value="ECO:0007669"/>
    <property type="project" value="TreeGrafter"/>
</dbReference>
<keyword evidence="1 8" id="KW-0479">Metal-binding</keyword>
<dbReference type="SMART" id="SM00271">
    <property type="entry name" value="DnaJ"/>
    <property type="match status" value="1"/>
</dbReference>
<dbReference type="GO" id="GO:0031072">
    <property type="term" value="F:heat shock protein binding"/>
    <property type="evidence" value="ECO:0007669"/>
    <property type="project" value="InterPro"/>
</dbReference>
<evidence type="ECO:0000256" key="3">
    <source>
        <dbReference type="ARBA" id="ARBA00022771"/>
    </source>
</evidence>
<dbReference type="CDD" id="cd10719">
    <property type="entry name" value="DnaJ_zf"/>
    <property type="match status" value="1"/>
</dbReference>
<dbReference type="SUPFAM" id="SSF49493">
    <property type="entry name" value="HSP40/DnaJ peptide-binding domain"/>
    <property type="match status" value="2"/>
</dbReference>
<name>A0A1F6FGX4_9BACT</name>
<dbReference type="InterPro" id="IPR012724">
    <property type="entry name" value="DnaJ"/>
</dbReference>
<organism evidence="12 13">
    <name type="scientific">Candidatus Kaiserbacteria bacterium RIFCSPLOWO2_12_FULL_45_26</name>
    <dbReference type="NCBI Taxonomy" id="1798525"/>
    <lineage>
        <taxon>Bacteria</taxon>
        <taxon>Candidatus Kaiseribacteriota</taxon>
    </lineage>
</organism>
<dbReference type="Proteomes" id="UP000177325">
    <property type="component" value="Unassembled WGS sequence"/>
</dbReference>
<dbReference type="FunFam" id="2.60.260.20:FF:000013">
    <property type="entry name" value="DnaJ subfamily B member 11"/>
    <property type="match status" value="1"/>
</dbReference>
<dbReference type="HAMAP" id="MF_01152">
    <property type="entry name" value="DnaJ"/>
    <property type="match status" value="1"/>
</dbReference>
<evidence type="ECO:0000256" key="8">
    <source>
        <dbReference type="HAMAP-Rule" id="MF_01152"/>
    </source>
</evidence>
<dbReference type="GO" id="GO:0006260">
    <property type="term" value="P:DNA replication"/>
    <property type="evidence" value="ECO:0007669"/>
    <property type="project" value="UniProtKB-KW"/>
</dbReference>
<dbReference type="Gene3D" id="2.10.230.10">
    <property type="entry name" value="Heat shock protein DnaJ, cysteine-rich domain"/>
    <property type="match status" value="1"/>
</dbReference>
<evidence type="ECO:0000256" key="4">
    <source>
        <dbReference type="ARBA" id="ARBA00022833"/>
    </source>
</evidence>
<dbReference type="PANTHER" id="PTHR43096">
    <property type="entry name" value="DNAJ HOMOLOG 1, MITOCHONDRIAL-RELATED"/>
    <property type="match status" value="1"/>
</dbReference>
<dbReference type="InterPro" id="IPR036869">
    <property type="entry name" value="J_dom_sf"/>
</dbReference>
<evidence type="ECO:0000256" key="6">
    <source>
        <dbReference type="ARBA" id="ARBA00061004"/>
    </source>
</evidence>
<dbReference type="Pfam" id="PF00226">
    <property type="entry name" value="DnaJ"/>
    <property type="match status" value="1"/>
</dbReference>
<feature type="binding site" evidence="8">
    <location>
        <position position="153"/>
    </location>
    <ligand>
        <name>Zn(2+)</name>
        <dbReference type="ChEBI" id="CHEBI:29105"/>
        <label>1</label>
    </ligand>
</feature>
<dbReference type="Pfam" id="PF00684">
    <property type="entry name" value="DnaJ_CXXCXGXG"/>
    <property type="match status" value="1"/>
</dbReference>
<evidence type="ECO:0000313" key="12">
    <source>
        <dbReference type="EMBL" id="OGG85110.1"/>
    </source>
</evidence>
<evidence type="ECO:0000256" key="2">
    <source>
        <dbReference type="ARBA" id="ARBA00022737"/>
    </source>
</evidence>
<dbReference type="NCBIfam" id="NF008035">
    <property type="entry name" value="PRK10767.1"/>
    <property type="match status" value="1"/>
</dbReference>
<keyword evidence="5 8" id="KW-0143">Chaperone</keyword>
<dbReference type="InterPro" id="IPR001623">
    <property type="entry name" value="DnaJ_domain"/>
</dbReference>
<reference evidence="12 13" key="1">
    <citation type="journal article" date="2016" name="Nat. Commun.">
        <title>Thousands of microbial genomes shed light on interconnected biogeochemical processes in an aquifer system.</title>
        <authorList>
            <person name="Anantharaman K."/>
            <person name="Brown C.T."/>
            <person name="Hug L.A."/>
            <person name="Sharon I."/>
            <person name="Castelle C.J."/>
            <person name="Probst A.J."/>
            <person name="Thomas B.C."/>
            <person name="Singh A."/>
            <person name="Wilkins M.J."/>
            <person name="Karaoz U."/>
            <person name="Brodie E.L."/>
            <person name="Williams K.H."/>
            <person name="Hubbard S.S."/>
            <person name="Banfield J.F."/>
        </authorList>
    </citation>
    <scope>NUCLEOTIDE SEQUENCE [LARGE SCALE GENOMIC DNA]</scope>
</reference>
<dbReference type="GO" id="GO:0009408">
    <property type="term" value="P:response to heat"/>
    <property type="evidence" value="ECO:0007669"/>
    <property type="project" value="InterPro"/>
</dbReference>
<comment type="function">
    <text evidence="8">Participates actively in the response to hyperosmotic and heat shock by preventing the aggregation of stress-denatured proteins and by disaggregating proteins, also in an autonomous, DnaK-independent fashion. Unfolded proteins bind initially to DnaJ; upon interaction with the DnaJ-bound protein, DnaK hydrolyzes its bound ATP, resulting in the formation of a stable complex. GrpE releases ADP from DnaK; ATP binding to DnaK triggers the release of the substrate protein, thus completing the reaction cycle. Several rounds of ATP-dependent interactions between DnaJ, DnaK and GrpE are required for fully efficient folding. Also involved, together with DnaK and GrpE, in the DNA replication of plasmids through activation of initiation proteins.</text>
</comment>
<dbReference type="Gene3D" id="1.10.287.110">
    <property type="entry name" value="DnaJ domain"/>
    <property type="match status" value="1"/>
</dbReference>
<dbReference type="EMBL" id="MFMM01000001">
    <property type="protein sequence ID" value="OGG85110.1"/>
    <property type="molecule type" value="Genomic_DNA"/>
</dbReference>
<feature type="domain" description="CR-type" evidence="11">
    <location>
        <begin position="137"/>
        <end position="219"/>
    </location>
</feature>
<keyword evidence="4 8" id="KW-0862">Zinc</keyword>
<feature type="binding site" evidence="8">
    <location>
        <position position="196"/>
    </location>
    <ligand>
        <name>Zn(2+)</name>
        <dbReference type="ChEBI" id="CHEBI:29105"/>
        <label>2</label>
    </ligand>
</feature>
<evidence type="ECO:0000259" key="11">
    <source>
        <dbReference type="PROSITE" id="PS51188"/>
    </source>
</evidence>
<dbReference type="InterPro" id="IPR018253">
    <property type="entry name" value="DnaJ_domain_CS"/>
</dbReference>
<comment type="subunit">
    <text evidence="8">Homodimer.</text>
</comment>
<keyword evidence="8" id="KW-0235">DNA replication</keyword>
<feature type="repeat" description="CXXCXGXG motif" evidence="8">
    <location>
        <begin position="167"/>
        <end position="174"/>
    </location>
</feature>
<gene>
    <name evidence="8" type="primary">dnaJ</name>
    <name evidence="12" type="ORF">A3G90_03560</name>
</gene>
<evidence type="ECO:0000256" key="1">
    <source>
        <dbReference type="ARBA" id="ARBA00022723"/>
    </source>
</evidence>
<evidence type="ECO:0000256" key="9">
    <source>
        <dbReference type="PROSITE-ProRule" id="PRU00546"/>
    </source>
</evidence>
<feature type="repeat" description="CXXCXGXG motif" evidence="8">
    <location>
        <begin position="193"/>
        <end position="200"/>
    </location>
</feature>
<feature type="repeat" description="CXXCXGXG motif" evidence="8">
    <location>
        <begin position="150"/>
        <end position="157"/>
    </location>
</feature>
<evidence type="ECO:0000259" key="10">
    <source>
        <dbReference type="PROSITE" id="PS50076"/>
    </source>
</evidence>
<dbReference type="GO" id="GO:0005737">
    <property type="term" value="C:cytoplasm"/>
    <property type="evidence" value="ECO:0007669"/>
    <property type="project" value="UniProtKB-SubCell"/>
</dbReference>
<dbReference type="STRING" id="1798525.A3G90_03560"/>
<dbReference type="Gene3D" id="2.60.260.20">
    <property type="entry name" value="Urease metallochaperone UreE, N-terminal domain"/>
    <property type="match status" value="2"/>
</dbReference>
<dbReference type="InterPro" id="IPR036410">
    <property type="entry name" value="HSP_DnaJ_Cys-rich_dom_sf"/>
</dbReference>
<feature type="binding site" evidence="8">
    <location>
        <position position="170"/>
    </location>
    <ligand>
        <name>Zn(2+)</name>
        <dbReference type="ChEBI" id="CHEBI:29105"/>
        <label>2</label>
    </ligand>
</feature>
<feature type="domain" description="J" evidence="10">
    <location>
        <begin position="3"/>
        <end position="65"/>
    </location>
</feature>
<keyword evidence="3 8" id="KW-0863">Zinc-finger</keyword>
<feature type="binding site" evidence="8">
    <location>
        <position position="193"/>
    </location>
    <ligand>
        <name>Zn(2+)</name>
        <dbReference type="ChEBI" id="CHEBI:29105"/>
        <label>2</label>
    </ligand>
</feature>
<comment type="similarity">
    <text evidence="6 8">Belongs to the DnaJ family.</text>
</comment>
<keyword evidence="8" id="KW-0346">Stress response</keyword>
<dbReference type="PRINTS" id="PR00625">
    <property type="entry name" value="JDOMAIN"/>
</dbReference>
<dbReference type="PANTHER" id="PTHR43096:SF10">
    <property type="entry name" value="CHAPERONE PROTEIN DNAJ A6, CHLOROPLASTIC"/>
    <property type="match status" value="1"/>
</dbReference>
<dbReference type="SUPFAM" id="SSF57938">
    <property type="entry name" value="DnaJ/Hsp40 cysteine-rich domain"/>
    <property type="match status" value="1"/>
</dbReference>
<keyword evidence="8" id="KW-0963">Cytoplasm</keyword>
<sequence>MKDYYQILGLQKGASKDEVKKAFRKLAAQYHPDKKTGNEEKYKEITEAYAVLGDDKKKAEYDTYGHAFNGGGGGQAGGFGGFNWADFAGQQGFNGQGFEFDISDIFENFGFGGQARQNRGRDISIEINLSFKEAVFGSTRKVLVTKNSTCVECKGTGGKPEAGTTTCTTCNGQGKVRETRQSIMGSFTTVRECNVCMGRGQVPKERCGHCAGAGIKRAQEEIEIKVPSGIENGEVIRMTGRGEAITAGQPGDLYVKIHVETHNTIKRDGTTLFTTLPIKLTDALLGGDYKIETLDGVIELKVPAGVSHGELLRVKERGVPTERGRGDFMVRINIEMPKKMSRKAQKLVEELREEGI</sequence>
<keyword evidence="2 8" id="KW-0677">Repeat</keyword>
<dbReference type="PROSITE" id="PS51188">
    <property type="entry name" value="ZF_CR"/>
    <property type="match status" value="1"/>
</dbReference>
<feature type="binding site" evidence="8">
    <location>
        <position position="210"/>
    </location>
    <ligand>
        <name>Zn(2+)</name>
        <dbReference type="ChEBI" id="CHEBI:29105"/>
        <label>1</label>
    </ligand>
</feature>
<protein>
    <recommendedName>
        <fullName evidence="7 8">Chaperone protein DnaJ</fullName>
    </recommendedName>
</protein>
<dbReference type="CDD" id="cd10747">
    <property type="entry name" value="DnaJ_C"/>
    <property type="match status" value="1"/>
</dbReference>
<dbReference type="InterPro" id="IPR008971">
    <property type="entry name" value="HSP40/DnaJ_pept-bd"/>
</dbReference>
<dbReference type="AlphaFoldDB" id="A0A1F6FGX4"/>
<dbReference type="Pfam" id="PF01556">
    <property type="entry name" value="DnaJ_C"/>
    <property type="match status" value="1"/>
</dbReference>
<dbReference type="InterPro" id="IPR002939">
    <property type="entry name" value="DnaJ_C"/>
</dbReference>
<comment type="subcellular location">
    <subcellularLocation>
        <location evidence="8">Cytoplasm</location>
    </subcellularLocation>
</comment>
<dbReference type="SUPFAM" id="SSF46565">
    <property type="entry name" value="Chaperone J-domain"/>
    <property type="match status" value="1"/>
</dbReference>
<dbReference type="PROSITE" id="PS50076">
    <property type="entry name" value="DNAJ_2"/>
    <property type="match status" value="1"/>
</dbReference>
<feature type="zinc finger region" description="CR-type" evidence="9">
    <location>
        <begin position="137"/>
        <end position="219"/>
    </location>
</feature>
<dbReference type="GO" id="GO:0005524">
    <property type="term" value="F:ATP binding"/>
    <property type="evidence" value="ECO:0007669"/>
    <property type="project" value="InterPro"/>
</dbReference>
<dbReference type="FunFam" id="2.10.230.10:FF:000002">
    <property type="entry name" value="Molecular chaperone DnaJ"/>
    <property type="match status" value="1"/>
</dbReference>
<dbReference type="PROSITE" id="PS00636">
    <property type="entry name" value="DNAJ_1"/>
    <property type="match status" value="1"/>
</dbReference>
<feature type="binding site" evidence="8">
    <location>
        <position position="207"/>
    </location>
    <ligand>
        <name>Zn(2+)</name>
        <dbReference type="ChEBI" id="CHEBI:29105"/>
        <label>1</label>
    </ligand>
</feature>
<dbReference type="GO" id="GO:0051082">
    <property type="term" value="F:unfolded protein binding"/>
    <property type="evidence" value="ECO:0007669"/>
    <property type="project" value="UniProtKB-UniRule"/>
</dbReference>
<proteinExistence type="inferred from homology"/>
<feature type="binding site" evidence="8">
    <location>
        <position position="150"/>
    </location>
    <ligand>
        <name>Zn(2+)</name>
        <dbReference type="ChEBI" id="CHEBI:29105"/>
        <label>1</label>
    </ligand>
</feature>
<evidence type="ECO:0000313" key="13">
    <source>
        <dbReference type="Proteomes" id="UP000177325"/>
    </source>
</evidence>
<comment type="domain">
    <text evidence="8">The J domain is necessary and sufficient to stimulate DnaK ATPase activity. Zinc center 1 plays an important role in the autonomous, DnaK-independent chaperone activity of DnaJ. Zinc center 2 is essential for interaction with DnaK and for DnaJ activity.</text>
</comment>
<evidence type="ECO:0000256" key="5">
    <source>
        <dbReference type="ARBA" id="ARBA00023186"/>
    </source>
</evidence>
<feature type="binding site" evidence="8">
    <location>
        <position position="167"/>
    </location>
    <ligand>
        <name>Zn(2+)</name>
        <dbReference type="ChEBI" id="CHEBI:29105"/>
        <label>2</label>
    </ligand>
</feature>
<evidence type="ECO:0000256" key="7">
    <source>
        <dbReference type="ARBA" id="ARBA00067609"/>
    </source>
</evidence>
<accession>A0A1F6FGX4</accession>